<feature type="region of interest" description="Disordered" evidence="6">
    <location>
        <begin position="211"/>
        <end position="242"/>
    </location>
</feature>
<dbReference type="AlphaFoldDB" id="A0A8C9TSU8"/>
<dbReference type="PANTHER" id="PTHR11462:SF51">
    <property type="entry name" value="JUNE PROTO-ONCOGENE, AP-1 TRANSCRIPTION FACTOR SUBUNIT"/>
    <property type="match status" value="1"/>
</dbReference>
<dbReference type="InterPro" id="IPR046347">
    <property type="entry name" value="bZIP_sf"/>
</dbReference>
<dbReference type="InterPro" id="IPR002112">
    <property type="entry name" value="Leuzip_Jun"/>
</dbReference>
<proteinExistence type="inferred from homology"/>
<dbReference type="SMART" id="SM00338">
    <property type="entry name" value="BRLZ"/>
    <property type="match status" value="1"/>
</dbReference>
<evidence type="ECO:0000256" key="1">
    <source>
        <dbReference type="ARBA" id="ARBA00006882"/>
    </source>
</evidence>
<dbReference type="CDD" id="cd14696">
    <property type="entry name" value="bZIP_Jun"/>
    <property type="match status" value="1"/>
</dbReference>
<evidence type="ECO:0000256" key="6">
    <source>
        <dbReference type="SAM" id="MobiDB-lite"/>
    </source>
</evidence>
<dbReference type="OrthoDB" id="2187714at2759"/>
<dbReference type="PROSITE" id="PS00036">
    <property type="entry name" value="BZIP_BASIC"/>
    <property type="match status" value="1"/>
</dbReference>
<dbReference type="GO" id="GO:0000981">
    <property type="term" value="F:DNA-binding transcription factor activity, RNA polymerase II-specific"/>
    <property type="evidence" value="ECO:0007669"/>
    <property type="project" value="TreeGrafter"/>
</dbReference>
<comment type="similarity">
    <text evidence="1">Belongs to the bZIP family. Jun subfamily.</text>
</comment>
<feature type="domain" description="BZIP" evidence="7">
    <location>
        <begin position="251"/>
        <end position="314"/>
    </location>
</feature>
<dbReference type="FunFam" id="1.20.5.170:FF:000012">
    <property type="entry name" value="Putative transcription factor AP-1"/>
    <property type="match status" value="1"/>
</dbReference>
<dbReference type="PROSITE" id="PS50217">
    <property type="entry name" value="BZIP"/>
    <property type="match status" value="1"/>
</dbReference>
<protein>
    <submittedName>
        <fullName evidence="8">JunE proto-oncogene, AP-1 transcription factor subunit</fullName>
    </submittedName>
</protein>
<dbReference type="Proteomes" id="UP000694397">
    <property type="component" value="Chromosome 17"/>
</dbReference>
<dbReference type="InterPro" id="IPR004827">
    <property type="entry name" value="bZIP"/>
</dbReference>
<keyword evidence="5" id="KW-0175">Coiled coil</keyword>
<dbReference type="PRINTS" id="PR00043">
    <property type="entry name" value="LEUZIPPRJUN"/>
</dbReference>
<dbReference type="InterPro" id="IPR050946">
    <property type="entry name" value="AP-1_TF_bZIP"/>
</dbReference>
<reference evidence="8 9" key="1">
    <citation type="submission" date="2019-04" db="EMBL/GenBank/DDBJ databases">
        <authorList>
            <consortium name="Wellcome Sanger Institute Data Sharing"/>
        </authorList>
    </citation>
    <scope>NUCLEOTIDE SEQUENCE [LARGE SCALE GENOMIC DNA]</scope>
</reference>
<dbReference type="InterPro" id="IPR005643">
    <property type="entry name" value="JNK"/>
</dbReference>
<keyword evidence="2" id="KW-0805">Transcription regulation</keyword>
<evidence type="ECO:0000259" key="7">
    <source>
        <dbReference type="PROSITE" id="PS50217"/>
    </source>
</evidence>
<dbReference type="Pfam" id="PF00170">
    <property type="entry name" value="bZIP_1"/>
    <property type="match status" value="1"/>
</dbReference>
<keyword evidence="4" id="KW-0804">Transcription</keyword>
<evidence type="ECO:0000256" key="5">
    <source>
        <dbReference type="SAM" id="Coils"/>
    </source>
</evidence>
<evidence type="ECO:0000313" key="8">
    <source>
        <dbReference type="Ensembl" id="ENSSFOP00015056356.1"/>
    </source>
</evidence>
<dbReference type="InterPro" id="IPR008917">
    <property type="entry name" value="TF_DNA-bd_sf"/>
</dbReference>
<dbReference type="GO" id="GO:0005667">
    <property type="term" value="C:transcription regulator complex"/>
    <property type="evidence" value="ECO:0007669"/>
    <property type="project" value="TreeGrafter"/>
</dbReference>
<sequence length="337" mass="34857">RAGKSMETPFYHDDTADVPQLQPVAQYGRHGGHKAVSKRSVAPQGFVAPVGGAPGLKLLQGQPGAECGASPGGVGGDAGAPLLTGPDMSLLKLAAPDLEHLIIHSAHGRGAGSPAPASASGSSSFLYRNQVTNEQEGFADGFVKALADLHKQNQLVGAPMSPSLPVQSAYPRNVSLPAEMPVYTNLSSYGAAQLPAGGAYPAGPLAYSSGAAQGRCPDEPQIVPEAPHPPGDPAGPSPQALSPVDLETQEQIKAERKRLRNRIAASKCRRRKLERISRLEEKVRALKGQNAELASTAGLLRQQVAQLKQKVANHVTSGCQITVGSVAPAKSVEAPGC</sequence>
<evidence type="ECO:0000256" key="3">
    <source>
        <dbReference type="ARBA" id="ARBA00023125"/>
    </source>
</evidence>
<dbReference type="SUPFAM" id="SSF57959">
    <property type="entry name" value="Leucine zipper domain"/>
    <property type="match status" value="1"/>
</dbReference>
<feature type="compositionally biased region" description="Pro residues" evidence="6">
    <location>
        <begin position="226"/>
        <end position="236"/>
    </location>
</feature>
<evidence type="ECO:0000256" key="2">
    <source>
        <dbReference type="ARBA" id="ARBA00023015"/>
    </source>
</evidence>
<dbReference type="GO" id="GO:0000978">
    <property type="term" value="F:RNA polymerase II cis-regulatory region sequence-specific DNA binding"/>
    <property type="evidence" value="ECO:0007669"/>
    <property type="project" value="TreeGrafter"/>
</dbReference>
<evidence type="ECO:0000256" key="4">
    <source>
        <dbReference type="ARBA" id="ARBA00023163"/>
    </source>
</evidence>
<feature type="coiled-coil region" evidence="5">
    <location>
        <begin position="249"/>
        <end position="310"/>
    </location>
</feature>
<accession>A0A8C9TSU8</accession>
<name>A0A8C9TSU8_SCLFO</name>
<dbReference type="GeneTree" id="ENSGT00940000165922"/>
<evidence type="ECO:0000313" key="9">
    <source>
        <dbReference type="Proteomes" id="UP000694397"/>
    </source>
</evidence>
<dbReference type="GO" id="GO:0042127">
    <property type="term" value="P:regulation of cell population proliferation"/>
    <property type="evidence" value="ECO:0007669"/>
    <property type="project" value="TreeGrafter"/>
</dbReference>
<reference evidence="8" key="2">
    <citation type="submission" date="2025-08" db="UniProtKB">
        <authorList>
            <consortium name="Ensembl"/>
        </authorList>
    </citation>
    <scope>IDENTIFICATION</scope>
</reference>
<organism evidence="8 9">
    <name type="scientific">Scleropages formosus</name>
    <name type="common">Asian bonytongue</name>
    <name type="synonym">Osteoglossum formosum</name>
    <dbReference type="NCBI Taxonomy" id="113540"/>
    <lineage>
        <taxon>Eukaryota</taxon>
        <taxon>Metazoa</taxon>
        <taxon>Chordata</taxon>
        <taxon>Craniata</taxon>
        <taxon>Vertebrata</taxon>
        <taxon>Euteleostomi</taxon>
        <taxon>Actinopterygii</taxon>
        <taxon>Neopterygii</taxon>
        <taxon>Teleostei</taxon>
        <taxon>Osteoglossocephala</taxon>
        <taxon>Osteoglossomorpha</taxon>
        <taxon>Osteoglossiformes</taxon>
        <taxon>Osteoglossidae</taxon>
        <taxon>Scleropages</taxon>
    </lineage>
</organism>
<reference evidence="8" key="3">
    <citation type="submission" date="2025-09" db="UniProtKB">
        <authorList>
            <consortium name="Ensembl"/>
        </authorList>
    </citation>
    <scope>IDENTIFICATION</scope>
</reference>
<keyword evidence="3" id="KW-0238">DNA-binding</keyword>
<dbReference type="PANTHER" id="PTHR11462">
    <property type="entry name" value="JUN TRANSCRIPTION FACTOR-RELATED"/>
    <property type="match status" value="1"/>
</dbReference>
<dbReference type="GO" id="GO:0051726">
    <property type="term" value="P:regulation of cell cycle"/>
    <property type="evidence" value="ECO:0007669"/>
    <property type="project" value="TreeGrafter"/>
</dbReference>
<dbReference type="Ensembl" id="ENSSFOT00015065191.1">
    <property type="protein sequence ID" value="ENSSFOP00015056356.1"/>
    <property type="gene ID" value="ENSSFOG00015032765.1"/>
</dbReference>
<dbReference type="SUPFAM" id="SSF47454">
    <property type="entry name" value="A DNA-binding domain in eukaryotic transcription factors"/>
    <property type="match status" value="1"/>
</dbReference>
<feature type="region of interest" description="Disordered" evidence="6">
    <location>
        <begin position="1"/>
        <end position="20"/>
    </location>
</feature>
<keyword evidence="9" id="KW-1185">Reference proteome</keyword>
<dbReference type="Gene3D" id="1.20.5.170">
    <property type="match status" value="1"/>
</dbReference>
<dbReference type="Pfam" id="PF03957">
    <property type="entry name" value="Jun"/>
    <property type="match status" value="1"/>
</dbReference>